<evidence type="ECO:0000256" key="9">
    <source>
        <dbReference type="ARBA" id="ARBA00022765"/>
    </source>
</evidence>
<dbReference type="AlphaFoldDB" id="A0A9P0G7R0"/>
<comment type="subunit">
    <text evidence="18">Homodimer when bound to DNA, completely encircles its DNA target. Interacts with CIDEC; this interaction is direct and retains NFAT5 in the cytoplasm. Does not bind with Fos and Jun transcription factors. Interacts with DDX5 and DDX17; this interaction leads to DDX5/DDX17 recruitment to LNC2 and S100A4 promoters and NFAT5-mediated DDX5/DDX17-enhanced transactivation.</text>
</comment>
<evidence type="ECO:0000256" key="6">
    <source>
        <dbReference type="ARBA" id="ARBA00022499"/>
    </source>
</evidence>
<evidence type="ECO:0000256" key="2">
    <source>
        <dbReference type="ARBA" id="ARBA00004286"/>
    </source>
</evidence>
<evidence type="ECO:0000256" key="16">
    <source>
        <dbReference type="ARBA" id="ARBA00023242"/>
    </source>
</evidence>
<comment type="function">
    <text evidence="17">Transcription factor involved, among others, in the transcriptional regulation of osmoprotective and inflammatory genes. Binds the DNA consensus sequence 5'-[ACT][AG]TGGAAA[CAT]A[TA][ATC][CA][ATG][GT][GAC][CG][CT]-3'. Mediates the transcriptional response to hypertonicity. Positively regulates the transcription of LCN2 and S100A4 genes; optimal transactivation of these genes requires the presence of DDX5/DDX17. Also involved in the DNA damage response by preventing formation of R-loops; R-loops are composed of a DNA:RNA hybrid and the associated non-template single-stranded DNA.</text>
</comment>
<keyword evidence="7" id="KW-0597">Phosphoprotein</keyword>
<dbReference type="InterPro" id="IPR014756">
    <property type="entry name" value="Ig_E-set"/>
</dbReference>
<dbReference type="Gene3D" id="2.60.40.340">
    <property type="entry name" value="Rel homology domain (RHD), DNA-binding domain"/>
    <property type="match status" value="1"/>
</dbReference>
<keyword evidence="14" id="KW-0010">Activator</keyword>
<dbReference type="InterPro" id="IPR008366">
    <property type="entry name" value="NFAT"/>
</dbReference>
<evidence type="ECO:0000256" key="21">
    <source>
        <dbReference type="SAM" id="MobiDB-lite"/>
    </source>
</evidence>
<evidence type="ECO:0000259" key="22">
    <source>
        <dbReference type="PROSITE" id="PS50254"/>
    </source>
</evidence>
<dbReference type="FunFam" id="2.60.40.10:FF:000174">
    <property type="entry name" value="Nuclear factor of activated T-cells 5, tonicity-responsive"/>
    <property type="match status" value="1"/>
</dbReference>
<keyword evidence="24" id="KW-1185">Reference proteome</keyword>
<evidence type="ECO:0000256" key="3">
    <source>
        <dbReference type="ARBA" id="ARBA00004496"/>
    </source>
</evidence>
<dbReference type="SMART" id="SM00429">
    <property type="entry name" value="IPT"/>
    <property type="match status" value="1"/>
</dbReference>
<keyword evidence="15" id="KW-0804">Transcription</keyword>
<dbReference type="GO" id="GO:0048468">
    <property type="term" value="P:cell development"/>
    <property type="evidence" value="ECO:0007669"/>
    <property type="project" value="UniProtKB-ARBA"/>
</dbReference>
<dbReference type="GO" id="GO:0000978">
    <property type="term" value="F:RNA polymerase II cis-regulatory region sequence-specific DNA binding"/>
    <property type="evidence" value="ECO:0007669"/>
    <property type="project" value="TreeGrafter"/>
</dbReference>
<dbReference type="GO" id="GO:0005634">
    <property type="term" value="C:nucleus"/>
    <property type="evidence" value="ECO:0007669"/>
    <property type="project" value="UniProtKB-SubCell"/>
</dbReference>
<feature type="non-terminal residue" evidence="23">
    <location>
        <position position="1"/>
    </location>
</feature>
<dbReference type="GO" id="GO:0000981">
    <property type="term" value="F:DNA-binding transcription factor activity, RNA polymerase II-specific"/>
    <property type="evidence" value="ECO:0007669"/>
    <property type="project" value="TreeGrafter"/>
</dbReference>
<evidence type="ECO:0000256" key="20">
    <source>
        <dbReference type="ARBA" id="ARBA00080722"/>
    </source>
</evidence>
<feature type="region of interest" description="Disordered" evidence="21">
    <location>
        <begin position="1"/>
        <end position="24"/>
    </location>
</feature>
<dbReference type="GO" id="GO:0048731">
    <property type="term" value="P:system development"/>
    <property type="evidence" value="ECO:0007669"/>
    <property type="project" value="UniProtKB-ARBA"/>
</dbReference>
<dbReference type="InterPro" id="IPR002909">
    <property type="entry name" value="IPT_dom"/>
</dbReference>
<dbReference type="PANTHER" id="PTHR12533:SF7">
    <property type="entry name" value="NFAT NUCLEAR FACTOR, ISOFORM B"/>
    <property type="match status" value="1"/>
</dbReference>
<dbReference type="Pfam" id="PF16179">
    <property type="entry name" value="RHD_dimer"/>
    <property type="match status" value="1"/>
</dbReference>
<evidence type="ECO:0000256" key="8">
    <source>
        <dbReference type="ARBA" id="ARBA00022763"/>
    </source>
</evidence>
<dbReference type="PRINTS" id="PR01789">
    <property type="entry name" value="NUCFACTORATC"/>
</dbReference>
<feature type="compositionally biased region" description="Basic and acidic residues" evidence="21">
    <location>
        <begin position="1"/>
        <end position="10"/>
    </location>
</feature>
<organism evidence="23 24">
    <name type="scientific">Psylliodes chrysocephalus</name>
    <dbReference type="NCBI Taxonomy" id="3402493"/>
    <lineage>
        <taxon>Eukaryota</taxon>
        <taxon>Metazoa</taxon>
        <taxon>Ecdysozoa</taxon>
        <taxon>Arthropoda</taxon>
        <taxon>Hexapoda</taxon>
        <taxon>Insecta</taxon>
        <taxon>Pterygota</taxon>
        <taxon>Neoptera</taxon>
        <taxon>Endopterygota</taxon>
        <taxon>Coleoptera</taxon>
        <taxon>Polyphaga</taxon>
        <taxon>Cucujiformia</taxon>
        <taxon>Chrysomeloidea</taxon>
        <taxon>Chrysomelidae</taxon>
        <taxon>Galerucinae</taxon>
        <taxon>Alticini</taxon>
        <taxon>Psylliodes</taxon>
    </lineage>
</organism>
<evidence type="ECO:0000256" key="4">
    <source>
        <dbReference type="ARBA" id="ARBA00022454"/>
    </source>
</evidence>
<dbReference type="InterPro" id="IPR011539">
    <property type="entry name" value="RHD_DNA_bind_dom"/>
</dbReference>
<evidence type="ECO:0000256" key="19">
    <source>
        <dbReference type="ARBA" id="ARBA00072227"/>
    </source>
</evidence>
<evidence type="ECO:0000256" key="5">
    <source>
        <dbReference type="ARBA" id="ARBA00022490"/>
    </source>
</evidence>
<dbReference type="GO" id="GO:1902531">
    <property type="term" value="P:regulation of intracellular signal transduction"/>
    <property type="evidence" value="ECO:0007669"/>
    <property type="project" value="UniProtKB-ARBA"/>
</dbReference>
<evidence type="ECO:0000313" key="23">
    <source>
        <dbReference type="EMBL" id="CAH1102993.1"/>
    </source>
</evidence>
<dbReference type="SUPFAM" id="SSF81296">
    <property type="entry name" value="E set domains"/>
    <property type="match status" value="1"/>
</dbReference>
<gene>
    <name evidence="23" type="ORF">PSYICH_LOCUS4120</name>
</gene>
<evidence type="ECO:0000256" key="10">
    <source>
        <dbReference type="ARBA" id="ARBA00022843"/>
    </source>
</evidence>
<evidence type="ECO:0000256" key="15">
    <source>
        <dbReference type="ARBA" id="ARBA00023163"/>
    </source>
</evidence>
<keyword evidence="11" id="KW-0007">Acetylation</keyword>
<name>A0A9P0G7R0_9CUCU</name>
<dbReference type="FunFam" id="2.60.40.340:FF:000002">
    <property type="entry name" value="Nuclear factor of activated T-cells 5, tonicity-responsive"/>
    <property type="match status" value="1"/>
</dbReference>
<evidence type="ECO:0000256" key="1">
    <source>
        <dbReference type="ARBA" id="ARBA00004123"/>
    </source>
</evidence>
<dbReference type="Pfam" id="PF00554">
    <property type="entry name" value="RHD_DNA_bind"/>
    <property type="match status" value="1"/>
</dbReference>
<dbReference type="Gene3D" id="2.60.40.10">
    <property type="entry name" value="Immunoglobulins"/>
    <property type="match status" value="1"/>
</dbReference>
<dbReference type="InterPro" id="IPR013783">
    <property type="entry name" value="Ig-like_fold"/>
</dbReference>
<keyword evidence="6" id="KW-1017">Isopeptide bond</keyword>
<dbReference type="InterPro" id="IPR032397">
    <property type="entry name" value="RHD_dimer"/>
</dbReference>
<dbReference type="GO" id="GO:0010467">
    <property type="term" value="P:gene expression"/>
    <property type="evidence" value="ECO:0007669"/>
    <property type="project" value="UniProtKB-ARBA"/>
</dbReference>
<dbReference type="InterPro" id="IPR037059">
    <property type="entry name" value="RHD_DNA_bind_dom_sf"/>
</dbReference>
<evidence type="ECO:0000256" key="17">
    <source>
        <dbReference type="ARBA" id="ARBA00055141"/>
    </source>
</evidence>
<feature type="domain" description="RHD" evidence="22">
    <location>
        <begin position="119"/>
        <end position="283"/>
    </location>
</feature>
<protein>
    <recommendedName>
        <fullName evidence="19">Nuclear factor of activated T-cells 5</fullName>
    </recommendedName>
    <alternativeName>
        <fullName evidence="20">T-cell transcription factor NFAT5</fullName>
    </alternativeName>
</protein>
<dbReference type="GO" id="GO:0005667">
    <property type="term" value="C:transcription regulator complex"/>
    <property type="evidence" value="ECO:0007669"/>
    <property type="project" value="TreeGrafter"/>
</dbReference>
<proteinExistence type="predicted"/>
<dbReference type="GO" id="GO:0005694">
    <property type="term" value="C:chromosome"/>
    <property type="evidence" value="ECO:0007669"/>
    <property type="project" value="UniProtKB-SubCell"/>
</dbReference>
<keyword evidence="13" id="KW-0238">DNA-binding</keyword>
<keyword evidence="5" id="KW-0963">Cytoplasm</keyword>
<reference evidence="23" key="1">
    <citation type="submission" date="2022-01" db="EMBL/GenBank/DDBJ databases">
        <authorList>
            <person name="King R."/>
        </authorList>
    </citation>
    <scope>NUCLEOTIDE SEQUENCE</scope>
</reference>
<dbReference type="GO" id="GO:0006974">
    <property type="term" value="P:DNA damage response"/>
    <property type="evidence" value="ECO:0007669"/>
    <property type="project" value="UniProtKB-KW"/>
</dbReference>
<keyword evidence="16" id="KW-0539">Nucleus</keyword>
<evidence type="ECO:0000256" key="14">
    <source>
        <dbReference type="ARBA" id="ARBA00023159"/>
    </source>
</evidence>
<comment type="subcellular location">
    <subcellularLocation>
        <location evidence="2">Chromosome</location>
    </subcellularLocation>
    <subcellularLocation>
        <location evidence="3">Cytoplasm</location>
    </subcellularLocation>
    <subcellularLocation>
        <location evidence="1">Nucleus</location>
    </subcellularLocation>
</comment>
<evidence type="ECO:0000256" key="7">
    <source>
        <dbReference type="ARBA" id="ARBA00022553"/>
    </source>
</evidence>
<evidence type="ECO:0000256" key="12">
    <source>
        <dbReference type="ARBA" id="ARBA00023015"/>
    </source>
</evidence>
<evidence type="ECO:0000256" key="18">
    <source>
        <dbReference type="ARBA" id="ARBA00065799"/>
    </source>
</evidence>
<dbReference type="OrthoDB" id="5346094at2759"/>
<dbReference type="PROSITE" id="PS50254">
    <property type="entry name" value="REL_2"/>
    <property type="match status" value="1"/>
</dbReference>
<dbReference type="Proteomes" id="UP001153636">
    <property type="component" value="Chromosome 13"/>
</dbReference>
<keyword evidence="12" id="KW-0805">Transcription regulation</keyword>
<keyword evidence="8" id="KW-0227">DNA damage</keyword>
<keyword evidence="9" id="KW-0013">ADP-ribosylation</keyword>
<evidence type="ECO:0000256" key="11">
    <source>
        <dbReference type="ARBA" id="ARBA00022990"/>
    </source>
</evidence>
<keyword evidence="10" id="KW-0832">Ubl conjugation</keyword>
<keyword evidence="4" id="KW-0158">Chromosome</keyword>
<dbReference type="GO" id="GO:0005737">
    <property type="term" value="C:cytoplasm"/>
    <property type="evidence" value="ECO:0007669"/>
    <property type="project" value="UniProtKB-SubCell"/>
</dbReference>
<evidence type="ECO:0000313" key="24">
    <source>
        <dbReference type="Proteomes" id="UP001153636"/>
    </source>
</evidence>
<dbReference type="EMBL" id="OV651825">
    <property type="protein sequence ID" value="CAH1102993.1"/>
    <property type="molecule type" value="Genomic_DNA"/>
</dbReference>
<dbReference type="PANTHER" id="PTHR12533">
    <property type="entry name" value="NFAT"/>
    <property type="match status" value="1"/>
</dbReference>
<dbReference type="SUPFAM" id="SSF49417">
    <property type="entry name" value="p53-like transcription factors"/>
    <property type="match status" value="1"/>
</dbReference>
<sequence>FADHHMDHHHQNVGSERLTWTGERAEPKRQKLDIKLENDDINDGYCFPETVRTCKDNVSLIRTAPTSTAPSLSMSTNPNSSVGRAVPRCVPLSSRQPSSGPVPLTTQLINSSRYIDVSLQIVKQPEQQHRARYQTEGSRGAVKDRDGNGFPIVQLIGYYKPSTLQVFIGTDVGKVSPHMFYQACKVSGKNSTPCLEKKIDGTCVIELQLDPSKEMSATCDCVGILKERNVDVEHRFPDQLGNRSKKKSTRCRMIFRTTITLDDGSMETLQVCSQPIVCTQPPGVPEICKKSLTSCPASGGLELFVLGKNFLKDTKVVFQQYEDGHVRWEQSVVPDKEYLQQTHFVCVVPPYRRPDITEPVGVRLCVESSGKRSESHQFVYTPVNGVPSVMVEPTPPPQQPPQFFKSNFWHSSVSISKREQDLDMMPPPDTSMVPISTRRPSINLPSTSDAHSPPLHGLKQEYIDETSQGSIIDQERYRHLSESSLDVHHGDSNMSMINENSMMSHINENSNISVGNEDPVCMNRVNSICESSLDCGNSSMSSMNEDSTCSTAMNPATTISTLLNEKTTAIENVMDLRMKMPMVTVADLVNTTAPSIAALQRFGIMEHPTAPLPTQSAQSVENYLNKIEAKPSMIPLTNPTGLLMKNDISQKLSQTISTDSNVFAVQKTLNLQNYGLLNTREPVFPSTGRPFMSSTTQNDVMNIVAKSESADVAEQTLPEQTRTMASSAITTVATALERSVPTPINTDRLDALVNSTVESHLSPTKTNSLSTTDVMMATQDVMLNSQPTLMVPPIINTTPMSSTVLGQTEIPISNNSPNLTSEVILNSQISPSLMCRNTNSIQQETLMPPAPNLSMCQPNTVGEQVLMNAPSPQQSLMATPQTEIAAALTTEPEKVVLLKAAVDLLETQQRINDLGTNLQSPTSQLTTTTADTFSRSYGNMTMSGKEMIVSTTQDDKENVDRMIPQSFTSLTENELINLINPSCFDQGNNSYR</sequence>
<evidence type="ECO:0000256" key="13">
    <source>
        <dbReference type="ARBA" id="ARBA00023125"/>
    </source>
</evidence>
<dbReference type="InterPro" id="IPR008967">
    <property type="entry name" value="p53-like_TF_DNA-bd_sf"/>
</dbReference>
<accession>A0A9P0G7R0</accession>
<dbReference type="GO" id="GO:0045944">
    <property type="term" value="P:positive regulation of transcription by RNA polymerase II"/>
    <property type="evidence" value="ECO:0007669"/>
    <property type="project" value="UniProtKB-ARBA"/>
</dbReference>